<organism evidence="1 2">
    <name type="scientific">Prunus dulcis</name>
    <name type="common">Almond</name>
    <name type="synonym">Amygdalus dulcis</name>
    <dbReference type="NCBI Taxonomy" id="3755"/>
    <lineage>
        <taxon>Eukaryota</taxon>
        <taxon>Viridiplantae</taxon>
        <taxon>Streptophyta</taxon>
        <taxon>Embryophyta</taxon>
        <taxon>Tracheophyta</taxon>
        <taxon>Spermatophyta</taxon>
        <taxon>Magnoliopsida</taxon>
        <taxon>eudicotyledons</taxon>
        <taxon>Gunneridae</taxon>
        <taxon>Pentapetalae</taxon>
        <taxon>rosids</taxon>
        <taxon>fabids</taxon>
        <taxon>Rosales</taxon>
        <taxon>Rosaceae</taxon>
        <taxon>Amygdaloideae</taxon>
        <taxon>Amygdaleae</taxon>
        <taxon>Prunus</taxon>
    </lineage>
</organism>
<reference evidence="1 2" key="1">
    <citation type="journal article" date="2022" name="G3 (Bethesda)">
        <title>Whole-genome sequence and methylome profiling of the almond [Prunus dulcis (Mill.) D.A. Webb] cultivar 'Nonpareil'.</title>
        <authorList>
            <person name="D'Amico-Willman K.M."/>
            <person name="Ouma W.Z."/>
            <person name="Meulia T."/>
            <person name="Sideli G.M."/>
            <person name="Gradziel T.M."/>
            <person name="Fresnedo-Ramirez J."/>
        </authorList>
    </citation>
    <scope>NUCLEOTIDE SEQUENCE [LARGE SCALE GENOMIC DNA]</scope>
    <source>
        <strain evidence="1">Clone GOH B32 T37-40</strain>
    </source>
</reference>
<dbReference type="Proteomes" id="UP001054821">
    <property type="component" value="Chromosome 1"/>
</dbReference>
<keyword evidence="2" id="KW-1185">Reference proteome</keyword>
<comment type="caution">
    <text evidence="1">The sequence shown here is derived from an EMBL/GenBank/DDBJ whole genome shotgun (WGS) entry which is preliminary data.</text>
</comment>
<dbReference type="AlphaFoldDB" id="A0AAD4WS33"/>
<proteinExistence type="predicted"/>
<protein>
    <submittedName>
        <fullName evidence="1">Uncharacterized protein</fullName>
    </submittedName>
</protein>
<dbReference type="EMBL" id="JAJFAZ020000001">
    <property type="protein sequence ID" value="KAI5348575.1"/>
    <property type="molecule type" value="Genomic_DNA"/>
</dbReference>
<name>A0AAD4WS33_PRUDU</name>
<evidence type="ECO:0000313" key="2">
    <source>
        <dbReference type="Proteomes" id="UP001054821"/>
    </source>
</evidence>
<gene>
    <name evidence="1" type="ORF">L3X38_001462</name>
</gene>
<evidence type="ECO:0000313" key="1">
    <source>
        <dbReference type="EMBL" id="KAI5348575.1"/>
    </source>
</evidence>
<accession>A0AAD4WS33</accession>
<sequence>MDNLSRTLQFRFHVEALRRRNKISTLQILLLFHVDKRRESFQGLSGLLFRLDGVIDLALGRAPGDDGSFSHHSRCDPGGGEEGLGGVLVDHDCCFGFLAVVLAAEVKEGECGLGAGRALEVAEGGIGCDACRVRNGRALL</sequence>